<name>F2E6U0_HORVV</name>
<dbReference type="AlphaFoldDB" id="F2E6U0"/>
<sequence>MGDLLAPKEYVAELDARNKFYGSIKTKIGKSNLSPDMMKNLHSALQGNFREWLISKGYTKNLNDLVKMMDKK</sequence>
<reference evidence="1" key="1">
    <citation type="journal article" date="2011" name="Plant Physiol.">
        <title>Comprehensive sequence analysis of 24,783 barley full-length cDNAs derived from 12 clone libraries.</title>
        <authorList>
            <person name="Matsumoto T."/>
            <person name="Tanaka T."/>
            <person name="Sakai H."/>
            <person name="Amano N."/>
            <person name="Kanamori H."/>
            <person name="Kurita K."/>
            <person name="Kikuta A."/>
            <person name="Kamiya K."/>
            <person name="Yamamoto M."/>
            <person name="Ikawa H."/>
            <person name="Fujii N."/>
            <person name="Hori K."/>
            <person name="Itoh T."/>
            <person name="Sato K."/>
        </authorList>
    </citation>
    <scope>NUCLEOTIDE SEQUENCE</scope>
    <source>
        <tissue evidence="1">Shoot and root</tissue>
    </source>
</reference>
<protein>
    <submittedName>
        <fullName evidence="1">Predicted protein</fullName>
    </submittedName>
</protein>
<accession>F2E6U0</accession>
<evidence type="ECO:0000313" key="1">
    <source>
        <dbReference type="EMBL" id="BAK03062.1"/>
    </source>
</evidence>
<dbReference type="EMBL" id="AK371864">
    <property type="protein sequence ID" value="BAK03062.1"/>
    <property type="molecule type" value="mRNA"/>
</dbReference>
<proteinExistence type="evidence at transcript level"/>
<organism evidence="1">
    <name type="scientific">Hordeum vulgare subsp. vulgare</name>
    <name type="common">Domesticated barley</name>
    <dbReference type="NCBI Taxonomy" id="112509"/>
    <lineage>
        <taxon>Eukaryota</taxon>
        <taxon>Viridiplantae</taxon>
        <taxon>Streptophyta</taxon>
        <taxon>Embryophyta</taxon>
        <taxon>Tracheophyta</taxon>
        <taxon>Spermatophyta</taxon>
        <taxon>Magnoliopsida</taxon>
        <taxon>Liliopsida</taxon>
        <taxon>Poales</taxon>
        <taxon>Poaceae</taxon>
        <taxon>BOP clade</taxon>
        <taxon>Pooideae</taxon>
        <taxon>Triticodae</taxon>
        <taxon>Triticeae</taxon>
        <taxon>Hordeinae</taxon>
        <taxon>Hordeum</taxon>
    </lineage>
</organism>